<feature type="domain" description="NmrA-like" evidence="1">
    <location>
        <begin position="2"/>
        <end position="70"/>
    </location>
</feature>
<dbReference type="InterPro" id="IPR008030">
    <property type="entry name" value="NmrA-like"/>
</dbReference>
<keyword evidence="2" id="KW-0614">Plasmid</keyword>
<organism evidence="2 3">
    <name type="scientific">Sphingomonas paeninsulae</name>
    <dbReference type="NCBI Taxonomy" id="2319844"/>
    <lineage>
        <taxon>Bacteria</taxon>
        <taxon>Pseudomonadati</taxon>
        <taxon>Pseudomonadota</taxon>
        <taxon>Alphaproteobacteria</taxon>
        <taxon>Sphingomonadales</taxon>
        <taxon>Sphingomonadaceae</taxon>
        <taxon>Sphingomonas</taxon>
    </lineage>
</organism>
<dbReference type="RefSeq" id="WP_121151379.1">
    <property type="nucleotide sequence ID" value="NZ_CP032828.1"/>
</dbReference>
<proteinExistence type="predicted"/>
<dbReference type="KEGG" id="spha:D3Y57_03505"/>
<geneLocation type="plasmid" evidence="2">
    <name>unnamed1</name>
</geneLocation>
<sequence>MKIFVIGGTGLIGGHAARAMVAAGHDVSSLARSGEAAAKLTAWGITPIAGDAEDRDAIARGIEGAETTVFAPALGDAETVLVDWMMEHMAGRQKSLIFCSGTGVLGQRTGGAWSEDTFAASDDFVSSRALNGRFELEGRVRSASSRGLVRGIVIRPPAVWTHDVPHSLVTGVLDSVRKTGTACYVGQGLNMYSHVHAEDLGEVFRHVAESGKDGSVYHAVAGEVPNRWIAETVSRLTGAPTRSVTMDEAIELWGKFAALIVFGVSSRSRSPQTRKEFGWEPKHNDMLAAGEESLKKMLQESAL</sequence>
<dbReference type="Proteomes" id="UP000276254">
    <property type="component" value="Plasmid unnamed1"/>
</dbReference>
<dbReference type="InterPro" id="IPR051783">
    <property type="entry name" value="NAD(P)-dependent_oxidoreduct"/>
</dbReference>
<dbReference type="PANTHER" id="PTHR48079">
    <property type="entry name" value="PROTEIN YEEZ"/>
    <property type="match status" value="1"/>
</dbReference>
<dbReference type="PANTHER" id="PTHR48079:SF6">
    <property type="entry name" value="NAD(P)-BINDING DOMAIN-CONTAINING PROTEIN-RELATED"/>
    <property type="match status" value="1"/>
</dbReference>
<dbReference type="SUPFAM" id="SSF51735">
    <property type="entry name" value="NAD(P)-binding Rossmann-fold domains"/>
    <property type="match status" value="1"/>
</dbReference>
<gene>
    <name evidence="2" type="ORF">D3Y57_03505</name>
</gene>
<dbReference type="Pfam" id="PF05368">
    <property type="entry name" value="NmrA"/>
    <property type="match status" value="1"/>
</dbReference>
<dbReference type="OrthoDB" id="9787292at2"/>
<keyword evidence="3" id="KW-1185">Reference proteome</keyword>
<dbReference type="Gene3D" id="3.40.50.720">
    <property type="entry name" value="NAD(P)-binding Rossmann-like Domain"/>
    <property type="match status" value="1"/>
</dbReference>
<evidence type="ECO:0000259" key="1">
    <source>
        <dbReference type="Pfam" id="PF05368"/>
    </source>
</evidence>
<dbReference type="GO" id="GO:0004029">
    <property type="term" value="F:aldehyde dehydrogenase (NAD+) activity"/>
    <property type="evidence" value="ECO:0007669"/>
    <property type="project" value="TreeGrafter"/>
</dbReference>
<protein>
    <submittedName>
        <fullName evidence="2">NAD-dependent epimerase/dehydratase family protein</fullName>
    </submittedName>
</protein>
<dbReference type="AlphaFoldDB" id="A0A494TDH8"/>
<accession>A0A494TDH8</accession>
<reference evidence="2 3" key="1">
    <citation type="submission" date="2018-09" db="EMBL/GenBank/DDBJ databases">
        <title>Sphingomonas peninsula sp. nov., isolated from fildes peninsula, Antarctic soil.</title>
        <authorList>
            <person name="Yingchao G."/>
        </authorList>
    </citation>
    <scope>NUCLEOTIDE SEQUENCE [LARGE SCALE GENOMIC DNA]</scope>
    <source>
        <strain evidence="2 3">YZ-8</strain>
        <plasmid evidence="2 3">unnamed1</plasmid>
    </source>
</reference>
<dbReference type="EMBL" id="CP032828">
    <property type="protein sequence ID" value="AYJ85113.1"/>
    <property type="molecule type" value="Genomic_DNA"/>
</dbReference>
<dbReference type="InterPro" id="IPR036291">
    <property type="entry name" value="NAD(P)-bd_dom_sf"/>
</dbReference>
<evidence type="ECO:0000313" key="2">
    <source>
        <dbReference type="EMBL" id="AYJ85113.1"/>
    </source>
</evidence>
<evidence type="ECO:0000313" key="3">
    <source>
        <dbReference type="Proteomes" id="UP000276254"/>
    </source>
</evidence>
<dbReference type="GO" id="GO:0005737">
    <property type="term" value="C:cytoplasm"/>
    <property type="evidence" value="ECO:0007669"/>
    <property type="project" value="TreeGrafter"/>
</dbReference>
<name>A0A494TDH8_SPHPE</name>